<accession>A0A484H300</accession>
<feature type="non-terminal residue" evidence="1">
    <location>
        <position position="1"/>
    </location>
</feature>
<comment type="caution">
    <text evidence="1">The sequence shown here is derived from an EMBL/GenBank/DDBJ whole genome shotgun (WGS) entry which is preliminary data.</text>
</comment>
<gene>
    <name evidence="1" type="ORF">DBR06_SOUSAS1810157</name>
</gene>
<name>A0A484H300_SOUCH</name>
<keyword evidence="2" id="KW-1185">Reference proteome</keyword>
<dbReference type="EMBL" id="QWLN02000112">
    <property type="protein sequence ID" value="TEA42372.1"/>
    <property type="molecule type" value="Genomic_DNA"/>
</dbReference>
<dbReference type="AlphaFoldDB" id="A0A484H300"/>
<evidence type="ECO:0000313" key="2">
    <source>
        <dbReference type="Proteomes" id="UP000295264"/>
    </source>
</evidence>
<protein>
    <submittedName>
        <fullName evidence="1">Uncharacterized protein</fullName>
    </submittedName>
</protein>
<organism evidence="1 2">
    <name type="scientific">Sousa chinensis</name>
    <name type="common">Indo-pacific humpbacked dolphin</name>
    <name type="synonym">Steno chinensis</name>
    <dbReference type="NCBI Taxonomy" id="103600"/>
    <lineage>
        <taxon>Eukaryota</taxon>
        <taxon>Metazoa</taxon>
        <taxon>Chordata</taxon>
        <taxon>Craniata</taxon>
        <taxon>Vertebrata</taxon>
        <taxon>Euteleostomi</taxon>
        <taxon>Mammalia</taxon>
        <taxon>Eutheria</taxon>
        <taxon>Laurasiatheria</taxon>
        <taxon>Artiodactyla</taxon>
        <taxon>Whippomorpha</taxon>
        <taxon>Cetacea</taxon>
        <taxon>Odontoceti</taxon>
        <taxon>Delphinidae</taxon>
        <taxon>Sousa</taxon>
    </lineage>
</organism>
<reference evidence="1 2" key="1">
    <citation type="journal article" date="2018" name="Genomics">
        <title>Molecular footprints of inshore aquatic adaptation in Indo-Pacific humpback dolphin (Sousa chinensis).</title>
        <authorList>
            <person name="Ming Y."/>
            <person name="Jian J."/>
            <person name="Yu F."/>
            <person name="Yu X."/>
            <person name="Wang J."/>
            <person name="Liu W."/>
        </authorList>
    </citation>
    <scope>NUCLEOTIDE SEQUENCE [LARGE SCALE GENOMIC DNA]</scope>
    <source>
        <strain evidence="1">MY-2018</strain>
        <tissue evidence="1">Skin</tissue>
    </source>
</reference>
<sequence>KPLVGRLVKQHEADIQNYIQRFLQRHLEKLKQKNS</sequence>
<dbReference type="Proteomes" id="UP000295264">
    <property type="component" value="Unassembled WGS sequence"/>
</dbReference>
<proteinExistence type="predicted"/>
<evidence type="ECO:0000313" key="1">
    <source>
        <dbReference type="EMBL" id="TEA42372.1"/>
    </source>
</evidence>